<name>A0A6H1ZA04_9ZZZZ</name>
<gene>
    <name evidence="3" type="ORF">MM171A00166_0006</name>
    <name evidence="5" type="ORF">MM415A00140_0029</name>
    <name evidence="2" type="ORF">MM415B00227_0047</name>
    <name evidence="1" type="ORF">TM448A00134_0070</name>
    <name evidence="4" type="ORF">TM448B00166_0031</name>
</gene>
<reference evidence="1" key="1">
    <citation type="submission" date="2020-03" db="EMBL/GenBank/DDBJ databases">
        <title>The deep terrestrial virosphere.</title>
        <authorList>
            <person name="Holmfeldt K."/>
            <person name="Nilsson E."/>
            <person name="Simone D."/>
            <person name="Lopez-Fernandez M."/>
            <person name="Wu X."/>
            <person name="de Brujin I."/>
            <person name="Lundin D."/>
            <person name="Andersson A."/>
            <person name="Bertilsson S."/>
            <person name="Dopson M."/>
        </authorList>
    </citation>
    <scope>NUCLEOTIDE SEQUENCE</scope>
    <source>
        <strain evidence="3">MM171A00166</strain>
        <strain evidence="5">MM415A00140</strain>
        <strain evidence="2">MM415B00227</strain>
        <strain evidence="1">TM448A00134</strain>
        <strain evidence="4">TM448B00166</strain>
    </source>
</reference>
<dbReference type="EMBL" id="MT141570">
    <property type="protein sequence ID" value="QJA67385.1"/>
    <property type="molecule type" value="Genomic_DNA"/>
</dbReference>
<evidence type="ECO:0000313" key="2">
    <source>
        <dbReference type="EMBL" id="QJA67385.1"/>
    </source>
</evidence>
<protein>
    <submittedName>
        <fullName evidence="1">Uncharacterized protein</fullName>
    </submittedName>
</protein>
<evidence type="ECO:0000313" key="1">
    <source>
        <dbReference type="EMBL" id="QJA44736.1"/>
    </source>
</evidence>
<evidence type="ECO:0000313" key="3">
    <source>
        <dbReference type="EMBL" id="QJB00763.1"/>
    </source>
</evidence>
<evidence type="ECO:0000313" key="5">
    <source>
        <dbReference type="EMBL" id="QJI05279.1"/>
    </source>
</evidence>
<accession>A0A6H1ZA04</accession>
<organism evidence="1">
    <name type="scientific">viral metagenome</name>
    <dbReference type="NCBI Taxonomy" id="1070528"/>
    <lineage>
        <taxon>unclassified sequences</taxon>
        <taxon>metagenomes</taxon>
        <taxon>organismal metagenomes</taxon>
    </lineage>
</organism>
<proteinExistence type="predicted"/>
<dbReference type="EMBL" id="MT145197">
    <property type="protein sequence ID" value="QJI05279.1"/>
    <property type="molecule type" value="Genomic_DNA"/>
</dbReference>
<dbReference type="EMBL" id="MT143979">
    <property type="protein sequence ID" value="QJA44736.1"/>
    <property type="molecule type" value="Genomic_DNA"/>
</dbReference>
<dbReference type="EMBL" id="MT143701">
    <property type="protein sequence ID" value="QJB00763.1"/>
    <property type="molecule type" value="Genomic_DNA"/>
</dbReference>
<sequence>MATEVQYEFQDLRLAGEGILGNGTAILVDAGPGYEGEFFVSEVRLDKGPTLRRHHACNTFHAMLFEHIAGIIEADRDADAAFQDADDYPATKIYSSLQHSTMDARTQGLRHG</sequence>
<evidence type="ECO:0000313" key="4">
    <source>
        <dbReference type="EMBL" id="QJH93987.1"/>
    </source>
</evidence>
<dbReference type="EMBL" id="MT144594">
    <property type="protein sequence ID" value="QJH93987.1"/>
    <property type="molecule type" value="Genomic_DNA"/>
</dbReference>
<dbReference type="AlphaFoldDB" id="A0A6H1ZA04"/>